<reference evidence="4 5" key="1">
    <citation type="journal article" date="2013" name="Genome Announc.">
        <title>Draft Genome Sequence of Arcticibacter svalbardensis Strain MN12-7T, a Member of the Family Sphingobacteriaceae Isolated from an Arctic Soil Sample.</title>
        <authorList>
            <person name="Shivaji S."/>
            <person name="Ara S."/>
            <person name="Prasad S."/>
            <person name="Manasa B.P."/>
            <person name="Begum Z."/>
            <person name="Singh A."/>
            <person name="Kumar Pinnaka A."/>
        </authorList>
    </citation>
    <scope>NUCLEOTIDE SEQUENCE [LARGE SCALE GENOMIC DNA]</scope>
    <source>
        <strain evidence="4 5">MN12-7</strain>
    </source>
</reference>
<sequence>MLKKKLQRVITLLMKKEILIVDDEISILKLLNFVLAKDYNLIIKNSGIEAISWLEEGNTPALIISDLHMPYFDGSSFVRNLKVSGYYRDIPVILLSGAEDLDSVAEGMSHKAESYIQKPFNPTALKTEIIKLLSIPTSIN</sequence>
<dbReference type="InterPro" id="IPR001789">
    <property type="entry name" value="Sig_transdc_resp-reg_receiver"/>
</dbReference>
<feature type="modified residue" description="4-aspartylphosphate" evidence="2">
    <location>
        <position position="66"/>
    </location>
</feature>
<dbReference type="PANTHER" id="PTHR44591:SF3">
    <property type="entry name" value="RESPONSE REGULATORY DOMAIN-CONTAINING PROTEIN"/>
    <property type="match status" value="1"/>
</dbReference>
<keyword evidence="5" id="KW-1185">Reference proteome</keyword>
<dbReference type="Pfam" id="PF00072">
    <property type="entry name" value="Response_reg"/>
    <property type="match status" value="1"/>
</dbReference>
<dbReference type="Gene3D" id="3.40.50.2300">
    <property type="match status" value="1"/>
</dbReference>
<name>R9GTX3_9SPHI</name>
<accession>R9GTX3</accession>
<dbReference type="AlphaFoldDB" id="R9GTX3"/>
<evidence type="ECO:0000313" key="4">
    <source>
        <dbReference type="EMBL" id="EOR94995.1"/>
    </source>
</evidence>
<comment type="caution">
    <text evidence="4">The sequence shown here is derived from an EMBL/GenBank/DDBJ whole genome shotgun (WGS) entry which is preliminary data.</text>
</comment>
<dbReference type="SUPFAM" id="SSF52172">
    <property type="entry name" value="CheY-like"/>
    <property type="match status" value="1"/>
</dbReference>
<dbReference type="eggNOG" id="COG3437">
    <property type="taxonomic scope" value="Bacteria"/>
</dbReference>
<feature type="domain" description="Response regulatory" evidence="3">
    <location>
        <begin position="17"/>
        <end position="133"/>
    </location>
</feature>
<protein>
    <submittedName>
        <fullName evidence="4">Putative two-component system response regulator</fullName>
    </submittedName>
</protein>
<dbReference type="SMART" id="SM00448">
    <property type="entry name" value="REC"/>
    <property type="match status" value="1"/>
</dbReference>
<dbReference type="Proteomes" id="UP000014174">
    <property type="component" value="Unassembled WGS sequence"/>
</dbReference>
<evidence type="ECO:0000313" key="5">
    <source>
        <dbReference type="Proteomes" id="UP000014174"/>
    </source>
</evidence>
<dbReference type="CDD" id="cd00156">
    <property type="entry name" value="REC"/>
    <property type="match status" value="1"/>
</dbReference>
<dbReference type="GO" id="GO:0000160">
    <property type="term" value="P:phosphorelay signal transduction system"/>
    <property type="evidence" value="ECO:0007669"/>
    <property type="project" value="InterPro"/>
</dbReference>
<dbReference type="PROSITE" id="PS50110">
    <property type="entry name" value="RESPONSE_REGULATORY"/>
    <property type="match status" value="1"/>
</dbReference>
<proteinExistence type="predicted"/>
<gene>
    <name evidence="4" type="ORF">ADIARSV_1866</name>
</gene>
<dbReference type="PANTHER" id="PTHR44591">
    <property type="entry name" value="STRESS RESPONSE REGULATOR PROTEIN 1"/>
    <property type="match status" value="1"/>
</dbReference>
<dbReference type="InterPro" id="IPR011006">
    <property type="entry name" value="CheY-like_superfamily"/>
</dbReference>
<dbReference type="STRING" id="1150600.ADIARSV_1866"/>
<keyword evidence="1 2" id="KW-0597">Phosphoprotein</keyword>
<evidence type="ECO:0000256" key="1">
    <source>
        <dbReference type="ARBA" id="ARBA00022553"/>
    </source>
</evidence>
<dbReference type="EMBL" id="AQPN01000070">
    <property type="protein sequence ID" value="EOR94995.1"/>
    <property type="molecule type" value="Genomic_DNA"/>
</dbReference>
<dbReference type="InterPro" id="IPR050595">
    <property type="entry name" value="Bact_response_regulator"/>
</dbReference>
<evidence type="ECO:0000256" key="2">
    <source>
        <dbReference type="PROSITE-ProRule" id="PRU00169"/>
    </source>
</evidence>
<organism evidence="4 5">
    <name type="scientific">Arcticibacter svalbardensis MN12-7</name>
    <dbReference type="NCBI Taxonomy" id="1150600"/>
    <lineage>
        <taxon>Bacteria</taxon>
        <taxon>Pseudomonadati</taxon>
        <taxon>Bacteroidota</taxon>
        <taxon>Sphingobacteriia</taxon>
        <taxon>Sphingobacteriales</taxon>
        <taxon>Sphingobacteriaceae</taxon>
        <taxon>Arcticibacter</taxon>
    </lineage>
</organism>
<evidence type="ECO:0000259" key="3">
    <source>
        <dbReference type="PROSITE" id="PS50110"/>
    </source>
</evidence>